<evidence type="ECO:0000256" key="1">
    <source>
        <dbReference type="ARBA" id="ARBA00000213"/>
    </source>
</evidence>
<feature type="site" description="Interaction with DNA" evidence="10">
    <location>
        <position position="154"/>
    </location>
</feature>
<dbReference type="Gene3D" id="3.40.50.140">
    <property type="match status" value="1"/>
</dbReference>
<keyword evidence="6" id="KW-0460">Magnesium</keyword>
<keyword evidence="4" id="KW-0863">Zinc-finger</keyword>
<feature type="site" description="Interaction with DNA" evidence="10">
    <location>
        <position position="138"/>
    </location>
</feature>
<feature type="region of interest" description="Interaction with DNA" evidence="10">
    <location>
        <begin position="162"/>
        <end position="167"/>
    </location>
</feature>
<dbReference type="InterPro" id="IPR005733">
    <property type="entry name" value="TopoI_bac-type"/>
</dbReference>
<dbReference type="InterPro" id="IPR000380">
    <property type="entry name" value="Topo_IA"/>
</dbReference>
<keyword evidence="7 10" id="KW-0799">Topoisomerase</keyword>
<evidence type="ECO:0000256" key="6">
    <source>
        <dbReference type="ARBA" id="ARBA00022842"/>
    </source>
</evidence>
<dbReference type="GO" id="GO:0006265">
    <property type="term" value="P:DNA topological change"/>
    <property type="evidence" value="ECO:0007669"/>
    <property type="project" value="UniProtKB-UniRule"/>
</dbReference>
<dbReference type="SUPFAM" id="SSF56712">
    <property type="entry name" value="Prokaryotic type I DNA topoisomerase"/>
    <property type="match status" value="1"/>
</dbReference>
<evidence type="ECO:0000256" key="2">
    <source>
        <dbReference type="ARBA" id="ARBA00009446"/>
    </source>
</evidence>
<evidence type="ECO:0000313" key="13">
    <source>
        <dbReference type="EMBL" id="KKU92857.1"/>
    </source>
</evidence>
<gene>
    <name evidence="10" type="primary">topA</name>
    <name evidence="13" type="ORF">UY25_C0005G0012</name>
</gene>
<dbReference type="InterPro" id="IPR003602">
    <property type="entry name" value="Topo_IA_DNA-bd_dom"/>
</dbReference>
<keyword evidence="5" id="KW-0862">Zinc</keyword>
<dbReference type="InterPro" id="IPR013825">
    <property type="entry name" value="Topo_IA_cen_sub2"/>
</dbReference>
<evidence type="ECO:0000256" key="9">
    <source>
        <dbReference type="ARBA" id="ARBA00023235"/>
    </source>
</evidence>
<dbReference type="Gene3D" id="1.10.460.10">
    <property type="entry name" value="Topoisomerase I, domain 2"/>
    <property type="match status" value="1"/>
</dbReference>
<reference evidence="13 14" key="1">
    <citation type="journal article" date="2015" name="Nature">
        <title>rRNA introns, odd ribosomes, and small enigmatic genomes across a large radiation of phyla.</title>
        <authorList>
            <person name="Brown C.T."/>
            <person name="Hug L.A."/>
            <person name="Thomas B.C."/>
            <person name="Sharon I."/>
            <person name="Castelle C.J."/>
            <person name="Singh A."/>
            <person name="Wilkins M.J."/>
            <person name="Williams K.H."/>
            <person name="Banfield J.F."/>
        </authorList>
    </citation>
    <scope>NUCLEOTIDE SEQUENCE [LARGE SCALE GENOMIC DNA]</scope>
</reference>
<dbReference type="PRINTS" id="PR00417">
    <property type="entry name" value="PRTPISMRASEI"/>
</dbReference>
<evidence type="ECO:0000256" key="5">
    <source>
        <dbReference type="ARBA" id="ARBA00022833"/>
    </source>
</evidence>
<dbReference type="SUPFAM" id="SSF57783">
    <property type="entry name" value="Zinc beta-ribbon"/>
    <property type="match status" value="1"/>
</dbReference>
<dbReference type="Pfam" id="PF01396">
    <property type="entry name" value="Zn_ribbon_Top1"/>
    <property type="match status" value="3"/>
</dbReference>
<feature type="active site" description="O-(5'-phospho-DNA)-tyrosine intermediate" evidence="10">
    <location>
        <position position="297"/>
    </location>
</feature>
<dbReference type="CDD" id="cd03363">
    <property type="entry name" value="TOPRIM_TopoIA_TopoI"/>
    <property type="match status" value="1"/>
</dbReference>
<comment type="caution">
    <text evidence="13">The sequence shown here is derived from an EMBL/GenBank/DDBJ whole genome shotgun (WGS) entry which is preliminary data.</text>
</comment>
<dbReference type="InterPro" id="IPR006171">
    <property type="entry name" value="TOPRIM_dom"/>
</dbReference>
<dbReference type="EMBL" id="LCPH01000005">
    <property type="protein sequence ID" value="KKU92857.1"/>
    <property type="molecule type" value="Genomic_DNA"/>
</dbReference>
<sequence length="687" mass="77630">MNMPKLVLVESPTKARTLSQFLGKDYRVMASMGHIRDLPKSKLGVDVERNFEPTYIIPAKARKTLAALKKEAGEASQTILATDEDREGEAIAWHLAHALSLKDPERIAFHEITKHAIEEALKAPRKIDINLVDAQQARRILDRLVGYKLSPFLWKKVARKLSAGRVQSVAVRLVADREREIEAFKAQEYWTIVATLQKLNQPTDGQSVFQATLAQKDGRPTGKLDIKNKEEADTILKELGGAEYRVLHIERKEISRNPLPPFTTSTLQQTAAQRLRFPAKLTMQIAQQLYETGLITYHRTDSVNLAESSLAAAKNFIEKTYGLKYGAGAFRRFKTKSKGAQEAHEAIRPTNPNNAPANLKLTPPQAKLYDLIWRRFLACQMSQAIFDATSVDVQAHQYIFRATGQVLTFDGFLKVYSMKFEETDLPVLKKGEILDLKKLVPSQHFTQPPPRYNEASLIKALESFGIGRPSTYAPILSTIQERNYVEKDEQRRLRPTDVGNAVNDLLVEHFPEIVDVGFTAGMEEDLDKIAEGKREWVPVLKEFYTPFAQNLAKKEKEVSKQKIAAEKTDKKCPECGKPLLIRLGRYGKFYACSGFPKCKYTASLEENNINIPCPKCRQGQLTAKHTKRRKIFYGCGRYPECDFALWDKPVSGREAGKGKLCEQCGSLLIEKRKKEQCSNPDCSTNKK</sequence>
<dbReference type="Proteomes" id="UP000034462">
    <property type="component" value="Unassembled WGS sequence"/>
</dbReference>
<dbReference type="EC" id="5.6.2.1" evidence="10"/>
<dbReference type="SMART" id="SM00437">
    <property type="entry name" value="TOP1Ac"/>
    <property type="match status" value="1"/>
</dbReference>
<dbReference type="InterPro" id="IPR023406">
    <property type="entry name" value="Topo_IA_AS"/>
</dbReference>
<comment type="function">
    <text evidence="10">Releases the supercoiling and torsional tension of DNA, which is introduced during the DNA replication and transcription, by transiently cleaving and rejoining one strand of the DNA duplex. Introduces a single-strand break via transesterification at a target site in duplex DNA. The scissile phosphodiester is attacked by the catalytic tyrosine of the enzyme, resulting in the formation of a DNA-(5'-phosphotyrosyl)-enzyme intermediate and the expulsion of a 3'-OH DNA strand. The free DNA strand then undergoes passage around the unbroken strand, thus removing DNA supercoils. Finally, in the religation step, the DNA 3'-OH attacks the covalent intermediate to expel the active-site tyrosine and restore the DNA phosphodiester backbone.</text>
</comment>
<dbReference type="InterPro" id="IPR034149">
    <property type="entry name" value="TOPRIM_TopoI"/>
</dbReference>
<dbReference type="Gene3D" id="3.30.65.10">
    <property type="entry name" value="Bacterial Topoisomerase I, domain 1"/>
    <property type="match status" value="1"/>
</dbReference>
<comment type="catalytic activity">
    <reaction evidence="1 10">
        <text>ATP-independent breakage of single-stranded DNA, followed by passage and rejoining.</text>
        <dbReference type="EC" id="5.6.2.1"/>
    </reaction>
</comment>
<dbReference type="InterPro" id="IPR013826">
    <property type="entry name" value="Topo_IA_cen_sub3"/>
</dbReference>
<dbReference type="AlphaFoldDB" id="A0A837IKK2"/>
<proteinExistence type="inferred from homology"/>
<dbReference type="HAMAP" id="MF_00952">
    <property type="entry name" value="Topoisom_1_prok"/>
    <property type="match status" value="1"/>
</dbReference>
<feature type="site" description="Interaction with DNA" evidence="10">
    <location>
        <position position="482"/>
    </location>
</feature>
<dbReference type="InterPro" id="IPR013498">
    <property type="entry name" value="Topo_IA_Znf"/>
</dbReference>
<name>A0A837IKK2_9BACT</name>
<keyword evidence="9 10" id="KW-0413">Isomerase</keyword>
<comment type="similarity">
    <text evidence="2 10">Belongs to the type IA topoisomerase family.</text>
</comment>
<dbReference type="InterPro" id="IPR023405">
    <property type="entry name" value="Topo_IA_core_domain"/>
</dbReference>
<dbReference type="InterPro" id="IPR003601">
    <property type="entry name" value="Topo_IA_2"/>
</dbReference>
<dbReference type="GO" id="GO:0003917">
    <property type="term" value="F:DNA topoisomerase type I (single strand cut, ATP-independent) activity"/>
    <property type="evidence" value="ECO:0007669"/>
    <property type="project" value="UniProtKB-UniRule"/>
</dbReference>
<accession>A0A837IKK2</accession>
<dbReference type="CDD" id="cd00186">
    <property type="entry name" value="TOP1Ac"/>
    <property type="match status" value="1"/>
</dbReference>
<feature type="site" description="Interaction with DNA" evidence="10">
    <location>
        <position position="139"/>
    </location>
</feature>
<dbReference type="NCBIfam" id="TIGR01051">
    <property type="entry name" value="topA_bact"/>
    <property type="match status" value="1"/>
</dbReference>
<dbReference type="PROSITE" id="PS52039">
    <property type="entry name" value="TOPO_IA_2"/>
    <property type="match status" value="1"/>
</dbReference>
<dbReference type="PROSITE" id="PS00396">
    <property type="entry name" value="TOPO_IA_1"/>
    <property type="match status" value="1"/>
</dbReference>
<dbReference type="SMART" id="SM00493">
    <property type="entry name" value="TOPRIM"/>
    <property type="match status" value="1"/>
</dbReference>
<dbReference type="SMART" id="SM00436">
    <property type="entry name" value="TOP1Bc"/>
    <property type="match status" value="1"/>
</dbReference>
<dbReference type="GO" id="GO:0003677">
    <property type="term" value="F:DNA binding"/>
    <property type="evidence" value="ECO:0007669"/>
    <property type="project" value="UniProtKB-KW"/>
</dbReference>
<organism evidence="13 14">
    <name type="scientific">Candidatus Yanofskybacteria bacterium GW2011_GWC1_48_11</name>
    <dbReference type="NCBI Taxonomy" id="1619027"/>
    <lineage>
        <taxon>Bacteria</taxon>
        <taxon>Candidatus Yanofskyibacteriota</taxon>
    </lineage>
</organism>
<dbReference type="GO" id="GO:0005694">
    <property type="term" value="C:chromosome"/>
    <property type="evidence" value="ECO:0007669"/>
    <property type="project" value="InterPro"/>
</dbReference>
<dbReference type="PROSITE" id="PS50880">
    <property type="entry name" value="TOPRIM"/>
    <property type="match status" value="1"/>
</dbReference>
<evidence type="ECO:0000259" key="12">
    <source>
        <dbReference type="PROSITE" id="PS52039"/>
    </source>
</evidence>
<dbReference type="Pfam" id="PF01131">
    <property type="entry name" value="Topoisom_bac"/>
    <property type="match status" value="1"/>
</dbReference>
<keyword evidence="3" id="KW-0479">Metal-binding</keyword>
<evidence type="ECO:0000256" key="3">
    <source>
        <dbReference type="ARBA" id="ARBA00022723"/>
    </source>
</evidence>
<dbReference type="GO" id="GO:0008270">
    <property type="term" value="F:zinc ion binding"/>
    <property type="evidence" value="ECO:0007669"/>
    <property type="project" value="UniProtKB-KW"/>
</dbReference>
<evidence type="ECO:0000313" key="14">
    <source>
        <dbReference type="Proteomes" id="UP000034462"/>
    </source>
</evidence>
<dbReference type="InterPro" id="IPR013824">
    <property type="entry name" value="Topo_IA_cen_sub1"/>
</dbReference>
<dbReference type="InterPro" id="IPR028612">
    <property type="entry name" value="Topoisom_1_IA"/>
</dbReference>
<evidence type="ECO:0000256" key="8">
    <source>
        <dbReference type="ARBA" id="ARBA00023125"/>
    </source>
</evidence>
<dbReference type="InterPro" id="IPR013497">
    <property type="entry name" value="Topo_IA_cen"/>
</dbReference>
<keyword evidence="8 10" id="KW-0238">DNA-binding</keyword>
<protein>
    <recommendedName>
        <fullName evidence="10">DNA topoisomerase 1</fullName>
        <ecNumber evidence="10">5.6.2.1</ecNumber>
    </recommendedName>
    <alternativeName>
        <fullName evidence="10">DNA topoisomerase I</fullName>
    </alternativeName>
</protein>
<feature type="site" description="Interaction with DNA" evidence="10">
    <location>
        <position position="34"/>
    </location>
</feature>
<dbReference type="PANTHER" id="PTHR42785:SF1">
    <property type="entry name" value="DNA TOPOISOMERASE"/>
    <property type="match status" value="1"/>
</dbReference>
<feature type="site" description="Interaction with DNA" evidence="10">
    <location>
        <position position="299"/>
    </location>
</feature>
<feature type="site" description="Interaction with DNA" evidence="10">
    <location>
        <position position="142"/>
    </location>
</feature>
<dbReference type="PANTHER" id="PTHR42785">
    <property type="entry name" value="DNA TOPOISOMERASE, TYPE IA, CORE"/>
    <property type="match status" value="1"/>
</dbReference>
<feature type="site" description="Interaction with DNA" evidence="10">
    <location>
        <position position="147"/>
    </location>
</feature>
<dbReference type="Gene3D" id="2.70.20.10">
    <property type="entry name" value="Topoisomerase I, domain 3"/>
    <property type="match status" value="1"/>
</dbReference>
<evidence type="ECO:0000256" key="10">
    <source>
        <dbReference type="HAMAP-Rule" id="MF_00952"/>
    </source>
</evidence>
<dbReference type="Pfam" id="PF01751">
    <property type="entry name" value="Toprim"/>
    <property type="match status" value="1"/>
</dbReference>
<dbReference type="Gene3D" id="1.10.290.10">
    <property type="entry name" value="Topoisomerase I, domain 4"/>
    <property type="match status" value="1"/>
</dbReference>
<feature type="domain" description="Topo IA-type catalytic" evidence="12">
    <location>
        <begin position="128"/>
        <end position="551"/>
    </location>
</feature>
<feature type="domain" description="Toprim" evidence="11">
    <location>
        <begin position="4"/>
        <end position="112"/>
    </location>
</feature>
<comment type="subunit">
    <text evidence="10">Monomer.</text>
</comment>
<evidence type="ECO:0000256" key="4">
    <source>
        <dbReference type="ARBA" id="ARBA00022771"/>
    </source>
</evidence>
<evidence type="ECO:0000259" key="11">
    <source>
        <dbReference type="PROSITE" id="PS50880"/>
    </source>
</evidence>
<evidence type="ECO:0000256" key="7">
    <source>
        <dbReference type="ARBA" id="ARBA00023029"/>
    </source>
</evidence>